<evidence type="ECO:0000313" key="3">
    <source>
        <dbReference type="Proteomes" id="UP001595812"/>
    </source>
</evidence>
<proteinExistence type="predicted"/>
<dbReference type="InterPro" id="IPR037185">
    <property type="entry name" value="EmrE-like"/>
</dbReference>
<feature type="transmembrane region" description="Helical" evidence="1">
    <location>
        <begin position="241"/>
        <end position="262"/>
    </location>
</feature>
<accession>A0ABV8ADJ7</accession>
<comment type="caution">
    <text evidence="2">The sequence shown here is derived from an EMBL/GenBank/DDBJ whole genome shotgun (WGS) entry which is preliminary data.</text>
</comment>
<dbReference type="SUPFAM" id="SSF103481">
    <property type="entry name" value="Multidrug resistance efflux transporter EmrE"/>
    <property type="match status" value="2"/>
</dbReference>
<name>A0ABV8ADJ7_9FLAO</name>
<dbReference type="Proteomes" id="UP001595812">
    <property type="component" value="Unassembled WGS sequence"/>
</dbReference>
<protein>
    <submittedName>
        <fullName evidence="2">EamA/RhaT family transporter</fullName>
    </submittedName>
</protein>
<keyword evidence="1" id="KW-1133">Transmembrane helix</keyword>
<evidence type="ECO:0000256" key="1">
    <source>
        <dbReference type="SAM" id="Phobius"/>
    </source>
</evidence>
<feature type="transmembrane region" description="Helical" evidence="1">
    <location>
        <begin position="116"/>
        <end position="134"/>
    </location>
</feature>
<feature type="transmembrane region" description="Helical" evidence="1">
    <location>
        <begin position="28"/>
        <end position="47"/>
    </location>
</feature>
<feature type="transmembrane region" description="Helical" evidence="1">
    <location>
        <begin position="211"/>
        <end position="229"/>
    </location>
</feature>
<evidence type="ECO:0000313" key="2">
    <source>
        <dbReference type="EMBL" id="MFC3875794.1"/>
    </source>
</evidence>
<dbReference type="Gene3D" id="1.10.3730.20">
    <property type="match status" value="1"/>
</dbReference>
<organism evidence="2 3">
    <name type="scientific">Winogradskyella maritima</name>
    <dbReference type="NCBI Taxonomy" id="1517766"/>
    <lineage>
        <taxon>Bacteria</taxon>
        <taxon>Pseudomonadati</taxon>
        <taxon>Bacteroidota</taxon>
        <taxon>Flavobacteriia</taxon>
        <taxon>Flavobacteriales</taxon>
        <taxon>Flavobacteriaceae</taxon>
        <taxon>Winogradskyella</taxon>
    </lineage>
</organism>
<dbReference type="EMBL" id="JBHSAT010000002">
    <property type="protein sequence ID" value="MFC3875794.1"/>
    <property type="molecule type" value="Genomic_DNA"/>
</dbReference>
<feature type="transmembrane region" description="Helical" evidence="1">
    <location>
        <begin position="88"/>
        <end position="110"/>
    </location>
</feature>
<keyword evidence="1" id="KW-0472">Membrane</keyword>
<keyword evidence="3" id="KW-1185">Reference proteome</keyword>
<feature type="transmembrane region" description="Helical" evidence="1">
    <location>
        <begin position="59"/>
        <end position="81"/>
    </location>
</feature>
<dbReference type="RefSeq" id="WP_386096111.1">
    <property type="nucleotide sequence ID" value="NZ_JBHSAT010000002.1"/>
</dbReference>
<reference evidence="3" key="1">
    <citation type="journal article" date="2019" name="Int. J. Syst. Evol. Microbiol.">
        <title>The Global Catalogue of Microorganisms (GCM) 10K type strain sequencing project: providing services to taxonomists for standard genome sequencing and annotation.</title>
        <authorList>
            <consortium name="The Broad Institute Genomics Platform"/>
            <consortium name="The Broad Institute Genome Sequencing Center for Infectious Disease"/>
            <person name="Wu L."/>
            <person name="Ma J."/>
        </authorList>
    </citation>
    <scope>NUCLEOTIDE SEQUENCE [LARGE SCALE GENOMIC DNA]</scope>
    <source>
        <strain evidence="3">CECT 8979</strain>
    </source>
</reference>
<feature type="transmembrane region" description="Helical" evidence="1">
    <location>
        <begin position="6"/>
        <end position="21"/>
    </location>
</feature>
<feature type="transmembrane region" description="Helical" evidence="1">
    <location>
        <begin position="269"/>
        <end position="286"/>
    </location>
</feature>
<keyword evidence="1" id="KW-0812">Transmembrane</keyword>
<sequence>MIYLILSILSSTGIFILFRTLKSFKINTLQVIVMNYITACFTGFLIYDGEISLNAITSSGWFYGAVALGFLFIAIFNVIALTSQRNGLSVASVASKMSVVIPVIFGLYVYKESMGAQKLIGIVLALLAVYLSSLKPKSDAKLGKALLLPILLFFGSGVIDTSIKYLETTYVAENGIPVFSGTIFGFAGFIGIAIIVYKMLFQNMKFELKSIPFGIALGLINYCSIYFLLKALQFEGLESSTIFTVNNVAIVAFSTLVGLVLFKERISKINWMGIGLALVSITLITLA</sequence>
<feature type="transmembrane region" description="Helical" evidence="1">
    <location>
        <begin position="146"/>
        <end position="166"/>
    </location>
</feature>
<gene>
    <name evidence="2" type="ORF">ACFOSX_00995</name>
</gene>
<feature type="transmembrane region" description="Helical" evidence="1">
    <location>
        <begin position="178"/>
        <end position="199"/>
    </location>
</feature>